<feature type="non-terminal residue" evidence="1">
    <location>
        <position position="1"/>
    </location>
</feature>
<accession>X0X148</accession>
<reference evidence="1" key="1">
    <citation type="journal article" date="2014" name="Front. Microbiol.">
        <title>High frequency of phylogenetically diverse reductive dehalogenase-homologous genes in deep subseafloor sedimentary metagenomes.</title>
        <authorList>
            <person name="Kawai M."/>
            <person name="Futagami T."/>
            <person name="Toyoda A."/>
            <person name="Takaki Y."/>
            <person name="Nishi S."/>
            <person name="Hori S."/>
            <person name="Arai W."/>
            <person name="Tsubouchi T."/>
            <person name="Morono Y."/>
            <person name="Uchiyama I."/>
            <person name="Ito T."/>
            <person name="Fujiyama A."/>
            <person name="Inagaki F."/>
            <person name="Takami H."/>
        </authorList>
    </citation>
    <scope>NUCLEOTIDE SEQUENCE</scope>
    <source>
        <strain evidence="1">Expedition CK06-06</strain>
    </source>
</reference>
<comment type="caution">
    <text evidence="1">The sequence shown here is derived from an EMBL/GenBank/DDBJ whole genome shotgun (WGS) entry which is preliminary data.</text>
</comment>
<evidence type="ECO:0000313" key="1">
    <source>
        <dbReference type="EMBL" id="GAG18736.1"/>
    </source>
</evidence>
<dbReference type="EMBL" id="BARS01031491">
    <property type="protein sequence ID" value="GAG18736.1"/>
    <property type="molecule type" value="Genomic_DNA"/>
</dbReference>
<proteinExistence type="predicted"/>
<feature type="non-terminal residue" evidence="1">
    <location>
        <position position="261"/>
    </location>
</feature>
<organism evidence="1">
    <name type="scientific">marine sediment metagenome</name>
    <dbReference type="NCBI Taxonomy" id="412755"/>
    <lineage>
        <taxon>unclassified sequences</taxon>
        <taxon>metagenomes</taxon>
        <taxon>ecological metagenomes</taxon>
    </lineage>
</organism>
<gene>
    <name evidence="1" type="ORF">S01H1_49000</name>
</gene>
<name>X0X148_9ZZZZ</name>
<dbReference type="AlphaFoldDB" id="X0X148"/>
<sequence length="261" mass="29039">GNVAAFEAGGEYFTARVDLTNTALREISRGYFYDASGNAITPEAIADDDTITLMKLGYLFLGTDNVIIVTYNAPTYSTAEPASPATGDMWFNLNTKKWMQRGSTSWNDATCAFIGEVITDDSAQTVGARPADFYANFNDDNTFDIESVETSVVQIKSKSQFNKLSVYGNELKFWNNPVIWDISDLDSGESEVASVDVFAYIKENGDRVMSLLAPYNNLGDMRGYYHPYEAWRYVGKVFNDSGSDFELFSVRNSPENLLINT</sequence>
<protein>
    <submittedName>
        <fullName evidence="1">Uncharacterized protein</fullName>
    </submittedName>
</protein>